<dbReference type="SUPFAM" id="SSF56436">
    <property type="entry name" value="C-type lectin-like"/>
    <property type="match status" value="1"/>
</dbReference>
<reference evidence="9" key="5">
    <citation type="submission" date="2025-09" db="UniProtKB">
        <authorList>
            <consortium name="Ensembl"/>
        </authorList>
    </citation>
    <scope>IDENTIFICATION</scope>
</reference>
<dbReference type="AlphaFoldDB" id="A0A4W4FRD5"/>
<keyword evidence="1 7" id="KW-0732">Signal</keyword>
<keyword evidence="10" id="KW-1185">Reference proteome</keyword>
<dbReference type="PANTHER" id="PTHR24024">
    <property type="entry name" value="PULMONARY SURFACTANT-ASSOCIATED PROTEIN A"/>
    <property type="match status" value="1"/>
</dbReference>
<feature type="signal peptide" evidence="7">
    <location>
        <begin position="1"/>
        <end position="35"/>
    </location>
</feature>
<dbReference type="GO" id="GO:0030246">
    <property type="term" value="F:carbohydrate binding"/>
    <property type="evidence" value="ECO:0007669"/>
    <property type="project" value="UniProtKB-KW"/>
</dbReference>
<dbReference type="GO" id="GO:0005615">
    <property type="term" value="C:extracellular space"/>
    <property type="evidence" value="ECO:0007669"/>
    <property type="project" value="TreeGrafter"/>
</dbReference>
<dbReference type="InterPro" id="IPR018378">
    <property type="entry name" value="C-type_lectin_CS"/>
</dbReference>
<dbReference type="STRING" id="8005.ENSEEEP00000026913"/>
<feature type="region of interest" description="Disordered" evidence="6">
    <location>
        <begin position="47"/>
        <end position="121"/>
    </location>
</feature>
<dbReference type="InterPro" id="IPR001304">
    <property type="entry name" value="C-type_lectin-like"/>
</dbReference>
<dbReference type="SMART" id="SM00034">
    <property type="entry name" value="CLECT"/>
    <property type="match status" value="1"/>
</dbReference>
<evidence type="ECO:0000259" key="8">
    <source>
        <dbReference type="PROSITE" id="PS50041"/>
    </source>
</evidence>
<dbReference type="GO" id="GO:0005771">
    <property type="term" value="C:multivesicular body"/>
    <property type="evidence" value="ECO:0007669"/>
    <property type="project" value="TreeGrafter"/>
</dbReference>
<feature type="chain" id="PRO_5044322931" description="C-type lectin domain-containing protein" evidence="7">
    <location>
        <begin position="36"/>
        <end position="272"/>
    </location>
</feature>
<dbReference type="InterPro" id="IPR016186">
    <property type="entry name" value="C-type_lectin-like/link_sf"/>
</dbReference>
<evidence type="ECO:0000256" key="5">
    <source>
        <dbReference type="ARBA" id="ARBA00023157"/>
    </source>
</evidence>
<sequence length="272" mass="28939">MIHILVFQTENKMALLSHLFPALLLLQSELQLICGAETAGLQTLNCPAPPWVPGTPGHSGVPGRDGRDGKDGAVGPKGEKGEPGLSVQGPPGKAGPAGQIGREGSTGPKGQKGDPGPPGTDYLIRSLQSELQHLKARLTTIEKATSFDTIKKVGQKYYVSNGQKAKFDEGLKFCTDAGGKLVLPRNEAENKVLAAMHAGLGSVYFLLGSSDKEHEGQFVDLNNTPLVFSNWAPNEPNDHQGKEDCAAMQSNALWNDVPCDISLHVVCEIEIE</sequence>
<reference evidence="9" key="4">
    <citation type="submission" date="2025-08" db="UniProtKB">
        <authorList>
            <consortium name="Ensembl"/>
        </authorList>
    </citation>
    <scope>IDENTIFICATION</scope>
</reference>
<dbReference type="OMA" id="CAKFQAS"/>
<dbReference type="InterPro" id="IPR051077">
    <property type="entry name" value="Ca-dependent_lectin"/>
</dbReference>
<feature type="compositionally biased region" description="Low complexity" evidence="6">
    <location>
        <begin position="88"/>
        <end position="100"/>
    </location>
</feature>
<dbReference type="Gene3D" id="3.10.100.10">
    <property type="entry name" value="Mannose-Binding Protein A, subunit A"/>
    <property type="match status" value="1"/>
</dbReference>
<dbReference type="Pfam" id="PF00059">
    <property type="entry name" value="Lectin_C"/>
    <property type="match status" value="1"/>
</dbReference>
<keyword evidence="5" id="KW-1015">Disulfide bond</keyword>
<dbReference type="KEGG" id="eee:113584151"/>
<reference evidence="10" key="2">
    <citation type="journal article" date="2017" name="Sci. Adv.">
        <title>A tail of two voltages: Proteomic comparison of the three electric organs of the electric eel.</title>
        <authorList>
            <person name="Traeger L.L."/>
            <person name="Sabat G."/>
            <person name="Barrett-Wilt G.A."/>
            <person name="Wells G.B."/>
            <person name="Sussman M.R."/>
        </authorList>
    </citation>
    <scope>NUCLEOTIDE SEQUENCE [LARGE SCALE GENOMIC DNA]</scope>
</reference>
<reference evidence="10" key="1">
    <citation type="journal article" date="2014" name="Science">
        <title>Nonhuman genetics. Genomic basis for the convergent evolution of electric organs.</title>
        <authorList>
            <person name="Gallant J.R."/>
            <person name="Traeger L.L."/>
            <person name="Volkening J.D."/>
            <person name="Moffett H."/>
            <person name="Chen P.H."/>
            <person name="Novina C.D."/>
            <person name="Phillips G.N.Jr."/>
            <person name="Anand R."/>
            <person name="Wells G.B."/>
            <person name="Pinch M."/>
            <person name="Guth R."/>
            <person name="Unguez G.A."/>
            <person name="Albert J.S."/>
            <person name="Zakon H.H."/>
            <person name="Samanta M.P."/>
            <person name="Sussman M.R."/>
        </authorList>
    </citation>
    <scope>NUCLEOTIDE SEQUENCE [LARGE SCALE GENOMIC DNA]</scope>
</reference>
<evidence type="ECO:0000313" key="10">
    <source>
        <dbReference type="Proteomes" id="UP000314983"/>
    </source>
</evidence>
<keyword evidence="4" id="KW-0176">Collagen</keyword>
<dbReference type="Proteomes" id="UP000314983">
    <property type="component" value="Chromosome 18"/>
</dbReference>
<dbReference type="PANTHER" id="PTHR24024:SF15">
    <property type="entry name" value="PULMONARY SURFACTANT-ASSOCIATED PROTEIN D"/>
    <property type="match status" value="1"/>
</dbReference>
<name>A0A4W4FRD5_ELEEL</name>
<protein>
    <recommendedName>
        <fullName evidence="8">C-type lectin domain-containing protein</fullName>
    </recommendedName>
</protein>
<dbReference type="GeneID" id="113584151"/>
<evidence type="ECO:0000256" key="4">
    <source>
        <dbReference type="ARBA" id="ARBA00023119"/>
    </source>
</evidence>
<keyword evidence="2" id="KW-0430">Lectin</keyword>
<reference evidence="9" key="3">
    <citation type="submission" date="2020-05" db="EMBL/GenBank/DDBJ databases">
        <title>Electrophorus electricus (electric eel) genome, fEleEle1, primary haplotype.</title>
        <authorList>
            <person name="Myers G."/>
            <person name="Meyer A."/>
            <person name="Fedrigo O."/>
            <person name="Formenti G."/>
            <person name="Rhie A."/>
            <person name="Tracey A."/>
            <person name="Sims Y."/>
            <person name="Jarvis E.D."/>
        </authorList>
    </citation>
    <scope>NUCLEOTIDE SEQUENCE [LARGE SCALE GENOMIC DNA]</scope>
</reference>
<evidence type="ECO:0000256" key="3">
    <source>
        <dbReference type="ARBA" id="ARBA00022837"/>
    </source>
</evidence>
<dbReference type="Ensembl" id="ENSEEET00000027222.2">
    <property type="protein sequence ID" value="ENSEEEP00000026913.2"/>
    <property type="gene ID" value="ENSEEEG00000012991.2"/>
</dbReference>
<evidence type="ECO:0000313" key="9">
    <source>
        <dbReference type="Ensembl" id="ENSEEEP00000026913.2"/>
    </source>
</evidence>
<dbReference type="PROSITE" id="PS50041">
    <property type="entry name" value="C_TYPE_LECTIN_2"/>
    <property type="match status" value="1"/>
</dbReference>
<evidence type="ECO:0000256" key="2">
    <source>
        <dbReference type="ARBA" id="ARBA00022734"/>
    </source>
</evidence>
<dbReference type="InterPro" id="IPR016187">
    <property type="entry name" value="CTDL_fold"/>
</dbReference>
<evidence type="ECO:0000256" key="6">
    <source>
        <dbReference type="SAM" id="MobiDB-lite"/>
    </source>
</evidence>
<accession>A0A4W4FRD5</accession>
<evidence type="ECO:0000256" key="7">
    <source>
        <dbReference type="SAM" id="SignalP"/>
    </source>
</evidence>
<gene>
    <name evidence="9" type="primary">LOC113584151</name>
</gene>
<dbReference type="RefSeq" id="XP_026876690.2">
    <property type="nucleotide sequence ID" value="XM_027020889.2"/>
</dbReference>
<dbReference type="PROSITE" id="PS00615">
    <property type="entry name" value="C_TYPE_LECTIN_1"/>
    <property type="match status" value="1"/>
</dbReference>
<dbReference type="GeneTree" id="ENSGT00940000154368"/>
<organism evidence="9 10">
    <name type="scientific">Electrophorus electricus</name>
    <name type="common">Electric eel</name>
    <name type="synonym">Gymnotus electricus</name>
    <dbReference type="NCBI Taxonomy" id="8005"/>
    <lineage>
        <taxon>Eukaryota</taxon>
        <taxon>Metazoa</taxon>
        <taxon>Chordata</taxon>
        <taxon>Craniata</taxon>
        <taxon>Vertebrata</taxon>
        <taxon>Euteleostomi</taxon>
        <taxon>Actinopterygii</taxon>
        <taxon>Neopterygii</taxon>
        <taxon>Teleostei</taxon>
        <taxon>Ostariophysi</taxon>
        <taxon>Gymnotiformes</taxon>
        <taxon>Gymnotoidei</taxon>
        <taxon>Gymnotidae</taxon>
        <taxon>Electrophorus</taxon>
    </lineage>
</organism>
<dbReference type="GO" id="GO:0005581">
    <property type="term" value="C:collagen trimer"/>
    <property type="evidence" value="ECO:0007669"/>
    <property type="project" value="UniProtKB-KW"/>
</dbReference>
<feature type="domain" description="C-type lectin" evidence="8">
    <location>
        <begin position="157"/>
        <end position="268"/>
    </location>
</feature>
<keyword evidence="3" id="KW-0106">Calcium</keyword>
<feature type="compositionally biased region" description="Basic and acidic residues" evidence="6">
    <location>
        <begin position="64"/>
        <end position="82"/>
    </location>
</feature>
<evidence type="ECO:0000256" key="1">
    <source>
        <dbReference type="ARBA" id="ARBA00022729"/>
    </source>
</evidence>
<proteinExistence type="predicted"/>